<dbReference type="RefSeq" id="WP_157575526.1">
    <property type="nucleotide sequence ID" value="NZ_JOIJ01000014.1"/>
</dbReference>
<dbReference type="Proteomes" id="UP000317303">
    <property type="component" value="Unassembled WGS sequence"/>
</dbReference>
<feature type="compositionally biased region" description="Low complexity" evidence="1">
    <location>
        <begin position="1"/>
        <end position="16"/>
    </location>
</feature>
<reference evidence="2 3" key="1">
    <citation type="submission" date="2019-07" db="EMBL/GenBank/DDBJ databases">
        <title>R&amp;d 2014.</title>
        <authorList>
            <person name="Klenk H.-P."/>
        </authorList>
    </citation>
    <scope>NUCLEOTIDE SEQUENCE [LARGE SCALE GENOMIC DNA]</scope>
    <source>
        <strain evidence="2 3">DSM 43194</strain>
    </source>
</reference>
<gene>
    <name evidence="2" type="ORF">JD82_00862</name>
</gene>
<comment type="caution">
    <text evidence="2">The sequence shown here is derived from an EMBL/GenBank/DDBJ whole genome shotgun (WGS) entry which is preliminary data.</text>
</comment>
<proteinExistence type="predicted"/>
<evidence type="ECO:0000313" key="2">
    <source>
        <dbReference type="EMBL" id="TWH19040.1"/>
    </source>
</evidence>
<evidence type="ECO:0000256" key="1">
    <source>
        <dbReference type="SAM" id="MobiDB-lite"/>
    </source>
</evidence>
<feature type="region of interest" description="Disordered" evidence="1">
    <location>
        <begin position="1"/>
        <end position="20"/>
    </location>
</feature>
<dbReference type="AlphaFoldDB" id="A0A660C612"/>
<accession>A0A660C612</accession>
<protein>
    <submittedName>
        <fullName evidence="2">Uncharacterized protein</fullName>
    </submittedName>
</protein>
<evidence type="ECO:0000313" key="3">
    <source>
        <dbReference type="Proteomes" id="UP000317303"/>
    </source>
</evidence>
<organism evidence="2 3">
    <name type="scientific">Prauserella rugosa</name>
    <dbReference type="NCBI Taxonomy" id="43354"/>
    <lineage>
        <taxon>Bacteria</taxon>
        <taxon>Bacillati</taxon>
        <taxon>Actinomycetota</taxon>
        <taxon>Actinomycetes</taxon>
        <taxon>Pseudonocardiales</taxon>
        <taxon>Pseudonocardiaceae</taxon>
        <taxon>Prauserella</taxon>
    </lineage>
</organism>
<sequence length="51" mass="5478">MTSSPVEVLSSASSPETTWERTHAVLRQQPGFLDRDAGIDADVANYVDLSG</sequence>
<dbReference type="EMBL" id="VLJV01000001">
    <property type="protein sequence ID" value="TWH19040.1"/>
    <property type="molecule type" value="Genomic_DNA"/>
</dbReference>
<name>A0A660C612_9PSEU</name>
<keyword evidence="3" id="KW-1185">Reference proteome</keyword>